<name>A0A0R2JKY0_9LACO</name>
<proteinExistence type="predicted"/>
<dbReference type="EMBL" id="JQBK01000190">
    <property type="protein sequence ID" value="KRN76534.1"/>
    <property type="molecule type" value="Genomic_DNA"/>
</dbReference>
<dbReference type="GeneID" id="95350281"/>
<dbReference type="GO" id="GO:0003723">
    <property type="term" value="F:RNA binding"/>
    <property type="evidence" value="ECO:0007669"/>
    <property type="project" value="InterPro"/>
</dbReference>
<dbReference type="Proteomes" id="UP000190935">
    <property type="component" value="Chromosome I"/>
</dbReference>
<dbReference type="AlphaFoldDB" id="A0A0R2JKY0"/>
<dbReference type="PANTHER" id="PTHR39209:SF2">
    <property type="entry name" value="CYTOPLASMIC PROTEIN"/>
    <property type="match status" value="1"/>
</dbReference>
<dbReference type="RefSeq" id="WP_010499671.1">
    <property type="nucleotide sequence ID" value="NZ_JBHUGU010000002.1"/>
</dbReference>
<evidence type="ECO:0000259" key="1">
    <source>
        <dbReference type="SMART" id="SM00873"/>
    </source>
</evidence>
<evidence type="ECO:0000313" key="5">
    <source>
        <dbReference type="Proteomes" id="UP000190935"/>
    </source>
</evidence>
<evidence type="ECO:0000313" key="3">
    <source>
        <dbReference type="EMBL" id="SFV41611.1"/>
    </source>
</evidence>
<dbReference type="PANTHER" id="PTHR39209">
    <property type="match status" value="1"/>
</dbReference>
<dbReference type="SUPFAM" id="SSF56037">
    <property type="entry name" value="PheT/TilS domain"/>
    <property type="match status" value="1"/>
</dbReference>
<dbReference type="EMBL" id="LT630287">
    <property type="protein sequence ID" value="SFV41611.1"/>
    <property type="molecule type" value="Genomic_DNA"/>
</dbReference>
<dbReference type="STRING" id="89059.LAC1533_2186"/>
<evidence type="ECO:0000313" key="4">
    <source>
        <dbReference type="Proteomes" id="UP000051491"/>
    </source>
</evidence>
<evidence type="ECO:0000313" key="2">
    <source>
        <dbReference type="EMBL" id="KRN76534.1"/>
    </source>
</evidence>
<dbReference type="GO" id="GO:0004826">
    <property type="term" value="F:phenylalanine-tRNA ligase activity"/>
    <property type="evidence" value="ECO:0007669"/>
    <property type="project" value="InterPro"/>
</dbReference>
<feature type="domain" description="B3/B4 tRNA-binding" evidence="1">
    <location>
        <begin position="64"/>
        <end position="217"/>
    </location>
</feature>
<dbReference type="KEGG" id="laca:LAC1533_2186"/>
<accession>A0A0R2JKY0</accession>
<protein>
    <submittedName>
        <fullName evidence="3">Solo B3/4 domain (OB-fold DNA/RNA-binding) of Phe-aaRS-beta</fullName>
    </submittedName>
</protein>
<dbReference type="Gene3D" id="3.50.40.10">
    <property type="entry name" value="Phenylalanyl-trna Synthetase, Chain B, domain 3"/>
    <property type="match status" value="1"/>
</dbReference>
<reference evidence="3" key="3">
    <citation type="submission" date="2016-11" db="EMBL/GenBank/DDBJ databases">
        <authorList>
            <person name="Jaros S."/>
            <person name="Januszkiewicz K."/>
            <person name="Wedrychowicz H."/>
        </authorList>
    </citation>
    <scope>NUCLEOTIDE SEQUENCE [LARGE SCALE GENOMIC DNA]</scope>
    <source>
        <strain evidence="3">ACA-DC 1533</strain>
    </source>
</reference>
<dbReference type="Pfam" id="PF03483">
    <property type="entry name" value="B3_4"/>
    <property type="match status" value="1"/>
</dbReference>
<organism evidence="2 4">
    <name type="scientific">Ligilactobacillus acidipiscis</name>
    <dbReference type="NCBI Taxonomy" id="89059"/>
    <lineage>
        <taxon>Bacteria</taxon>
        <taxon>Bacillati</taxon>
        <taxon>Bacillota</taxon>
        <taxon>Bacilli</taxon>
        <taxon>Lactobacillales</taxon>
        <taxon>Lactobacillaceae</taxon>
        <taxon>Ligilactobacillus</taxon>
    </lineage>
</organism>
<gene>
    <name evidence="2" type="ORF">IV43_GL000781</name>
    <name evidence="3" type="ORF">LAC1533_2186</name>
</gene>
<dbReference type="Proteomes" id="UP000051491">
    <property type="component" value="Unassembled WGS sequence"/>
</dbReference>
<dbReference type="InterPro" id="IPR005146">
    <property type="entry name" value="B3/B4_tRNA-bd"/>
</dbReference>
<dbReference type="PATRIC" id="fig|89059.3.peg.814"/>
<reference evidence="5" key="2">
    <citation type="submission" date="2016-11" db="EMBL/GenBank/DDBJ databases">
        <authorList>
            <person name="Papadimitriou K."/>
        </authorList>
    </citation>
    <scope>NUCLEOTIDE SEQUENCE [LARGE SCALE GENOMIC DNA]</scope>
    <source>
        <strain evidence="5">ACA-DC 1533</strain>
    </source>
</reference>
<dbReference type="SMART" id="SM00873">
    <property type="entry name" value="B3_4"/>
    <property type="match status" value="1"/>
</dbReference>
<sequence length="237" mass="26918">MKKNFRAEAPFWNLFPDVEIAVIVAEDINNHENDKIPANLLEKANCQAIKWIPDNPISSNDVISDWRKAFQKFKTKKGARCAVESLLKRAKQGKGVTSINPIVDVYNSVSLNWAFPVAGEDLAKIEGDIRLTVASGGEKFWPIGEKEEQEAMPNEVIYTDDHSILSRCWSWRDSARVEVTENTSDALFYMENVNPKRQNDHRKAVAELQTKLKQYFNCDSQVGYITKNSPSILLLTK</sequence>
<dbReference type="InterPro" id="IPR020825">
    <property type="entry name" value="Phe-tRNA_synthase-like_B3/B4"/>
</dbReference>
<dbReference type="OrthoDB" id="276580at2"/>
<reference evidence="2 4" key="1">
    <citation type="journal article" date="2015" name="Genome Announc.">
        <title>Expanding the biotechnology potential of lactobacilli through comparative genomics of 213 strains and associated genera.</title>
        <authorList>
            <person name="Sun Z."/>
            <person name="Harris H.M."/>
            <person name="McCann A."/>
            <person name="Guo C."/>
            <person name="Argimon S."/>
            <person name="Zhang W."/>
            <person name="Yang X."/>
            <person name="Jeffery I.B."/>
            <person name="Cooney J.C."/>
            <person name="Kagawa T.F."/>
            <person name="Liu W."/>
            <person name="Song Y."/>
            <person name="Salvetti E."/>
            <person name="Wrobel A."/>
            <person name="Rasinkangas P."/>
            <person name="Parkhill J."/>
            <person name="Rea M.C."/>
            <person name="O'Sullivan O."/>
            <person name="Ritari J."/>
            <person name="Douillard F.P."/>
            <person name="Paul Ross R."/>
            <person name="Yang R."/>
            <person name="Briner A.E."/>
            <person name="Felis G.E."/>
            <person name="de Vos W.M."/>
            <person name="Barrangou R."/>
            <person name="Klaenhammer T.R."/>
            <person name="Caufield P.W."/>
            <person name="Cui Y."/>
            <person name="Zhang H."/>
            <person name="O'Toole P.W."/>
        </authorList>
    </citation>
    <scope>NUCLEOTIDE SEQUENCE [LARGE SCALE GENOMIC DNA]</scope>
    <source>
        <strain evidence="2 4">DSM 15353</strain>
    </source>
</reference>